<evidence type="ECO:0000256" key="2">
    <source>
        <dbReference type="ARBA" id="ARBA00022679"/>
    </source>
</evidence>
<dbReference type="Pfam" id="PF00551">
    <property type="entry name" value="Formyl_trans_N"/>
    <property type="match status" value="1"/>
</dbReference>
<dbReference type="PROSITE" id="PS00373">
    <property type="entry name" value="GART"/>
    <property type="match status" value="1"/>
</dbReference>
<sequence>MAARGTATPGGPADGPDGAGRTAPARLVVLVSGTGTNLGALLEASVEPAWGAYVVGVVSDRADAPALRRAEAAGVPVHVVPVADHPDRAAWDAALTRAVAALEPDLVVLAGFMRLVGPAFLGRLGGRVVTTHPALSPSFPGVRAPADAIAYGVKVTGATVLLVDEGVDTGAVVAQTAVPVRDDDDTASLHERIKAAERPLLVDVVGRMARRGWSTSPDNPRKVLLP</sequence>
<dbReference type="Gene3D" id="3.40.50.170">
    <property type="entry name" value="Formyl transferase, N-terminal domain"/>
    <property type="match status" value="1"/>
</dbReference>
<dbReference type="NCBIfam" id="TIGR00639">
    <property type="entry name" value="PurN"/>
    <property type="match status" value="1"/>
</dbReference>
<dbReference type="Proteomes" id="UP001387100">
    <property type="component" value="Unassembled WGS sequence"/>
</dbReference>
<feature type="site" description="Raises pKa of active site His" evidence="6">
    <location>
        <position position="168"/>
    </location>
</feature>
<reference evidence="8 9" key="1">
    <citation type="journal article" date="2017" name="Int. J. Syst. Evol. Microbiol.">
        <title>Pseudokineococcus basanitobsidens sp. nov., isolated from volcanic rock.</title>
        <authorList>
            <person name="Lee D.W."/>
            <person name="Park M.Y."/>
            <person name="Kim J.J."/>
            <person name="Kim B.S."/>
        </authorList>
    </citation>
    <scope>NUCLEOTIDE SEQUENCE [LARGE SCALE GENOMIC DNA]</scope>
    <source>
        <strain evidence="8 9">DSM 103726</strain>
    </source>
</reference>
<evidence type="ECO:0000256" key="1">
    <source>
        <dbReference type="ARBA" id="ARBA00005054"/>
    </source>
</evidence>
<evidence type="ECO:0000256" key="6">
    <source>
        <dbReference type="HAMAP-Rule" id="MF_01930"/>
    </source>
</evidence>
<evidence type="ECO:0000313" key="8">
    <source>
        <dbReference type="EMBL" id="MEJ5944429.1"/>
    </source>
</evidence>
<dbReference type="CDD" id="cd08645">
    <property type="entry name" value="FMT_core_GART"/>
    <property type="match status" value="1"/>
</dbReference>
<dbReference type="InterPro" id="IPR004607">
    <property type="entry name" value="GART"/>
</dbReference>
<evidence type="ECO:0000256" key="4">
    <source>
        <dbReference type="ARBA" id="ARBA00038440"/>
    </source>
</evidence>
<evidence type="ECO:0000256" key="3">
    <source>
        <dbReference type="ARBA" id="ARBA00022755"/>
    </source>
</evidence>
<evidence type="ECO:0000313" key="9">
    <source>
        <dbReference type="Proteomes" id="UP001387100"/>
    </source>
</evidence>
<dbReference type="SUPFAM" id="SSF53328">
    <property type="entry name" value="Formyltransferase"/>
    <property type="match status" value="1"/>
</dbReference>
<dbReference type="InterPro" id="IPR002376">
    <property type="entry name" value="Formyl_transf_N"/>
</dbReference>
<keyword evidence="9" id="KW-1185">Reference proteome</keyword>
<proteinExistence type="inferred from homology"/>
<feature type="active site" description="Proton donor" evidence="6">
    <location>
        <position position="132"/>
    </location>
</feature>
<dbReference type="GO" id="GO:0004644">
    <property type="term" value="F:phosphoribosylglycinamide formyltransferase activity"/>
    <property type="evidence" value="ECO:0007669"/>
    <property type="project" value="UniProtKB-EC"/>
</dbReference>
<comment type="function">
    <text evidence="6">Catalyzes the transfer of a formyl group from 10-formyltetrahydrofolate to 5-phospho-ribosyl-glycinamide (GAR), producing 5-phospho-ribosyl-N-formylglycinamide (FGAR) and tetrahydrofolate.</text>
</comment>
<dbReference type="PANTHER" id="PTHR43369">
    <property type="entry name" value="PHOSPHORIBOSYLGLYCINAMIDE FORMYLTRANSFERASE"/>
    <property type="match status" value="1"/>
</dbReference>
<feature type="binding site" evidence="6">
    <location>
        <begin position="35"/>
        <end position="37"/>
    </location>
    <ligand>
        <name>N(1)-(5-phospho-beta-D-ribosyl)glycinamide</name>
        <dbReference type="ChEBI" id="CHEBI:143788"/>
    </ligand>
</feature>
<accession>A0ABU8RHC2</accession>
<dbReference type="InterPro" id="IPR001555">
    <property type="entry name" value="GART_AS"/>
</dbReference>
<dbReference type="EC" id="2.1.2.2" evidence="6"/>
<comment type="similarity">
    <text evidence="4 6">Belongs to the GART family.</text>
</comment>
<name>A0ABU8RHC2_9ACTN</name>
<evidence type="ECO:0000256" key="5">
    <source>
        <dbReference type="ARBA" id="ARBA00047664"/>
    </source>
</evidence>
<comment type="catalytic activity">
    <reaction evidence="5 6">
        <text>N(1)-(5-phospho-beta-D-ribosyl)glycinamide + (6R)-10-formyltetrahydrofolate = N(2)-formyl-N(1)-(5-phospho-beta-D-ribosyl)glycinamide + (6S)-5,6,7,8-tetrahydrofolate + H(+)</text>
        <dbReference type="Rhea" id="RHEA:15053"/>
        <dbReference type="ChEBI" id="CHEBI:15378"/>
        <dbReference type="ChEBI" id="CHEBI:57453"/>
        <dbReference type="ChEBI" id="CHEBI:143788"/>
        <dbReference type="ChEBI" id="CHEBI:147286"/>
        <dbReference type="ChEBI" id="CHEBI:195366"/>
        <dbReference type="EC" id="2.1.2.2"/>
    </reaction>
</comment>
<dbReference type="HAMAP" id="MF_01930">
    <property type="entry name" value="PurN"/>
    <property type="match status" value="1"/>
</dbReference>
<feature type="binding site" evidence="6">
    <location>
        <position position="88"/>
    </location>
    <ligand>
        <name>(6R)-10-formyltetrahydrofolate</name>
        <dbReference type="ChEBI" id="CHEBI:195366"/>
    </ligand>
</feature>
<protein>
    <recommendedName>
        <fullName evidence="6">Phosphoribosylglycinamide formyltransferase</fullName>
        <ecNumber evidence="6">2.1.2.2</ecNumber>
    </recommendedName>
    <alternativeName>
        <fullName evidence="6">5'-phosphoribosylglycinamide transformylase</fullName>
    </alternativeName>
    <alternativeName>
        <fullName evidence="6">GAR transformylase</fullName>
        <shortName evidence="6">GART</shortName>
    </alternativeName>
</protein>
<dbReference type="RefSeq" id="WP_339573808.1">
    <property type="nucleotide sequence ID" value="NZ_JBBIAA010000002.1"/>
</dbReference>
<gene>
    <name evidence="6 8" type="primary">purN</name>
    <name evidence="8" type="ORF">WDZ17_03875</name>
</gene>
<comment type="caution">
    <text evidence="6">Lacks conserved residue(s) required for the propagation of feature annotation.</text>
</comment>
<comment type="pathway">
    <text evidence="1 6">Purine metabolism; IMP biosynthesis via de novo pathway; N(2)-formyl-N(1)-(5-phospho-D-ribosyl)glycinamide from N(1)-(5-phospho-D-ribosyl)glycinamide (10-formyl THF route): step 1/1.</text>
</comment>
<organism evidence="8 9">
    <name type="scientific">Pseudokineococcus basanitobsidens</name>
    <dbReference type="NCBI Taxonomy" id="1926649"/>
    <lineage>
        <taxon>Bacteria</taxon>
        <taxon>Bacillati</taxon>
        <taxon>Actinomycetota</taxon>
        <taxon>Actinomycetes</taxon>
        <taxon>Kineosporiales</taxon>
        <taxon>Kineosporiaceae</taxon>
        <taxon>Pseudokineococcus</taxon>
    </lineage>
</organism>
<evidence type="ECO:0000259" key="7">
    <source>
        <dbReference type="Pfam" id="PF00551"/>
    </source>
</evidence>
<feature type="domain" description="Formyl transferase N-terminal" evidence="7">
    <location>
        <begin position="26"/>
        <end position="205"/>
    </location>
</feature>
<feature type="binding site" evidence="6">
    <location>
        <begin position="113"/>
        <end position="116"/>
    </location>
    <ligand>
        <name>(6R)-10-formyltetrahydrofolate</name>
        <dbReference type="ChEBI" id="CHEBI:195366"/>
    </ligand>
</feature>
<keyword evidence="2 6" id="KW-0808">Transferase</keyword>
<dbReference type="InterPro" id="IPR036477">
    <property type="entry name" value="Formyl_transf_N_sf"/>
</dbReference>
<keyword evidence="3 6" id="KW-0658">Purine biosynthesis</keyword>
<dbReference type="PANTHER" id="PTHR43369:SF2">
    <property type="entry name" value="PHOSPHORIBOSYLGLYCINAMIDE FORMYLTRANSFERASE"/>
    <property type="match status" value="1"/>
</dbReference>
<comment type="caution">
    <text evidence="8">The sequence shown here is derived from an EMBL/GenBank/DDBJ whole genome shotgun (WGS) entry which is preliminary data.</text>
</comment>
<dbReference type="EMBL" id="JBBIAA010000002">
    <property type="protein sequence ID" value="MEJ5944429.1"/>
    <property type="molecule type" value="Genomic_DNA"/>
</dbReference>